<evidence type="ECO:0000313" key="4">
    <source>
        <dbReference type="EMBL" id="KAG0649002.1"/>
    </source>
</evidence>
<dbReference type="Proteomes" id="UP000785200">
    <property type="component" value="Unassembled WGS sequence"/>
</dbReference>
<feature type="transmembrane region" description="Helical" evidence="2">
    <location>
        <begin position="66"/>
        <end position="85"/>
    </location>
</feature>
<keyword evidence="2" id="KW-1133">Transmembrane helix</keyword>
<feature type="region of interest" description="Disordered" evidence="1">
    <location>
        <begin position="263"/>
        <end position="282"/>
    </location>
</feature>
<evidence type="ECO:0000256" key="1">
    <source>
        <dbReference type="SAM" id="MobiDB-lite"/>
    </source>
</evidence>
<feature type="transmembrane region" description="Helical" evidence="2">
    <location>
        <begin position="6"/>
        <end position="28"/>
    </location>
</feature>
<feature type="transmembrane region" description="Helical" evidence="2">
    <location>
        <begin position="174"/>
        <end position="198"/>
    </location>
</feature>
<feature type="transmembrane region" description="Helical" evidence="2">
    <location>
        <begin position="105"/>
        <end position="129"/>
    </location>
</feature>
<dbReference type="PANTHER" id="PTHR42109:SF3">
    <property type="entry name" value="INTEGRAL MEMBRANE PROTEIN (AFU_ORTHOLOGUE AFUA_5G00100)"/>
    <property type="match status" value="1"/>
</dbReference>
<keyword evidence="2" id="KW-0472">Membrane</keyword>
<comment type="caution">
    <text evidence="4">The sequence shown here is derived from an EMBL/GenBank/DDBJ whole genome shotgun (WGS) entry which is preliminary data.</text>
</comment>
<dbReference type="EMBL" id="VNKQ01000009">
    <property type="protein sequence ID" value="KAG0649002.1"/>
    <property type="molecule type" value="Genomic_DNA"/>
</dbReference>
<reference evidence="4" key="1">
    <citation type="submission" date="2019-07" db="EMBL/GenBank/DDBJ databases">
        <title>Hyphodiscus hymeniophilus genome sequencing and assembly.</title>
        <authorList>
            <person name="Kramer G."/>
            <person name="Nodwell J."/>
        </authorList>
    </citation>
    <scope>NUCLEOTIDE SEQUENCE</scope>
    <source>
        <strain evidence="4">ATCC 34498</strain>
    </source>
</reference>
<evidence type="ECO:0000256" key="2">
    <source>
        <dbReference type="SAM" id="Phobius"/>
    </source>
</evidence>
<sequence>MANGTHTLYVITLIIFGALGLPTLFILWRHGRHGILGWFYLQLLCLITVIGAIVELKAIANNTTKSTGVVIINSVGLSPLLLAALGIMHEARRARNKDLRKKLEWFLVISMHILVSLGLIVMIIGIVKVEDKKEAPNTSHVIKFGLLVVFICWLTLCAWALWSLKGHPRTDPMFYANGTALLKGVLISLPFIGMRLIYGILSFVLKSQSFANSLGWRIFLDVIPSAVVVTVLVIVGFITRNMWRERAPENKIEAYVQQTYPQQTQRQKPYAPGEYPTQGQAF</sequence>
<organism evidence="4 5">
    <name type="scientific">Hyphodiscus hymeniophilus</name>
    <dbReference type="NCBI Taxonomy" id="353542"/>
    <lineage>
        <taxon>Eukaryota</taxon>
        <taxon>Fungi</taxon>
        <taxon>Dikarya</taxon>
        <taxon>Ascomycota</taxon>
        <taxon>Pezizomycotina</taxon>
        <taxon>Leotiomycetes</taxon>
        <taxon>Helotiales</taxon>
        <taxon>Hyphodiscaceae</taxon>
        <taxon>Hyphodiscus</taxon>
    </lineage>
</organism>
<keyword evidence="5" id="KW-1185">Reference proteome</keyword>
<dbReference type="OrthoDB" id="2560628at2759"/>
<dbReference type="PANTHER" id="PTHR42109">
    <property type="entry name" value="UNPLACED GENOMIC SCAFFOLD UM_SCAF_CONTIG_1.265, WHOLE GENOME SHOTGUN SEQUENCE"/>
    <property type="match status" value="1"/>
</dbReference>
<accession>A0A9P7AX55</accession>
<keyword evidence="2" id="KW-0812">Transmembrane</keyword>
<dbReference type="Pfam" id="PF24800">
    <property type="entry name" value="DUF7702"/>
    <property type="match status" value="1"/>
</dbReference>
<evidence type="ECO:0000313" key="5">
    <source>
        <dbReference type="Proteomes" id="UP000785200"/>
    </source>
</evidence>
<gene>
    <name evidence="4" type="ORF">D0Z07_5006</name>
</gene>
<dbReference type="InterPro" id="IPR056119">
    <property type="entry name" value="DUF7702"/>
</dbReference>
<evidence type="ECO:0000259" key="3">
    <source>
        <dbReference type="Pfam" id="PF24800"/>
    </source>
</evidence>
<feature type="domain" description="DUF7702" evidence="3">
    <location>
        <begin position="6"/>
        <end position="240"/>
    </location>
</feature>
<dbReference type="AlphaFoldDB" id="A0A9P7AX55"/>
<name>A0A9P7AX55_9HELO</name>
<feature type="transmembrane region" description="Helical" evidence="2">
    <location>
        <begin position="218"/>
        <end position="238"/>
    </location>
</feature>
<feature type="transmembrane region" description="Helical" evidence="2">
    <location>
        <begin position="35"/>
        <end position="54"/>
    </location>
</feature>
<proteinExistence type="predicted"/>
<feature type="transmembrane region" description="Helical" evidence="2">
    <location>
        <begin position="141"/>
        <end position="162"/>
    </location>
</feature>
<protein>
    <recommendedName>
        <fullName evidence="3">DUF7702 domain-containing protein</fullName>
    </recommendedName>
</protein>